<organism evidence="1 2">
    <name type="scientific">Vararia minispora EC-137</name>
    <dbReference type="NCBI Taxonomy" id="1314806"/>
    <lineage>
        <taxon>Eukaryota</taxon>
        <taxon>Fungi</taxon>
        <taxon>Dikarya</taxon>
        <taxon>Basidiomycota</taxon>
        <taxon>Agaricomycotina</taxon>
        <taxon>Agaricomycetes</taxon>
        <taxon>Russulales</taxon>
        <taxon>Lachnocladiaceae</taxon>
        <taxon>Vararia</taxon>
    </lineage>
</organism>
<evidence type="ECO:0000313" key="1">
    <source>
        <dbReference type="EMBL" id="KAI0035193.1"/>
    </source>
</evidence>
<dbReference type="Proteomes" id="UP000814128">
    <property type="component" value="Unassembled WGS sequence"/>
</dbReference>
<comment type="caution">
    <text evidence="1">The sequence shown here is derived from an EMBL/GenBank/DDBJ whole genome shotgun (WGS) entry which is preliminary data.</text>
</comment>
<name>A0ACB8QU30_9AGAM</name>
<gene>
    <name evidence="1" type="ORF">K488DRAFT_68588</name>
</gene>
<dbReference type="EMBL" id="MU273488">
    <property type="protein sequence ID" value="KAI0035193.1"/>
    <property type="molecule type" value="Genomic_DNA"/>
</dbReference>
<protein>
    <submittedName>
        <fullName evidence="1">Uncharacterized protein</fullName>
    </submittedName>
</protein>
<reference evidence="1" key="2">
    <citation type="journal article" date="2022" name="New Phytol.">
        <title>Evolutionary transition to the ectomycorrhizal habit in the genomes of a hyperdiverse lineage of mushroom-forming fungi.</title>
        <authorList>
            <person name="Looney B."/>
            <person name="Miyauchi S."/>
            <person name="Morin E."/>
            <person name="Drula E."/>
            <person name="Courty P.E."/>
            <person name="Kohler A."/>
            <person name="Kuo A."/>
            <person name="LaButti K."/>
            <person name="Pangilinan J."/>
            <person name="Lipzen A."/>
            <person name="Riley R."/>
            <person name="Andreopoulos W."/>
            <person name="He G."/>
            <person name="Johnson J."/>
            <person name="Nolan M."/>
            <person name="Tritt A."/>
            <person name="Barry K.W."/>
            <person name="Grigoriev I.V."/>
            <person name="Nagy L.G."/>
            <person name="Hibbett D."/>
            <person name="Henrissat B."/>
            <person name="Matheny P.B."/>
            <person name="Labbe J."/>
            <person name="Martin F.M."/>
        </authorList>
    </citation>
    <scope>NUCLEOTIDE SEQUENCE</scope>
    <source>
        <strain evidence="1">EC-137</strain>
    </source>
</reference>
<sequence length="331" mass="35813">MAAPAYRANPPPFGVDNPGDVFADPKPAGRHDAYPDEKRRSGVGAVGLHLMNADFDDDEDYDPAMNRASPMPALAAPRPGYAAPIAALNVRHASPSPSPPGTDPFNPPNQQQPRQPPAARTNRPPVAPINVPSTPHPLPPTMTPIKPVFARPQKEAPAVRFGTPILRSEREDTIARRGEKGDDFWRRFSMIAKEPSAHKESKWLHDTQTGKSRWSRYVWVIGLLLLACIGLAIGLGVYFRLTNKSTVQSSPKAIGGSEENSGTLVTSSAAVGGTSSSLHVSPTYTVARREPIPSPVAMPVPVAGAPLHVMHLHPFSHDARRSRRRGNRTMH</sequence>
<reference evidence="1" key="1">
    <citation type="submission" date="2021-02" db="EMBL/GenBank/DDBJ databases">
        <authorList>
            <consortium name="DOE Joint Genome Institute"/>
            <person name="Ahrendt S."/>
            <person name="Looney B.P."/>
            <person name="Miyauchi S."/>
            <person name="Morin E."/>
            <person name="Drula E."/>
            <person name="Courty P.E."/>
            <person name="Chicoki N."/>
            <person name="Fauchery L."/>
            <person name="Kohler A."/>
            <person name="Kuo A."/>
            <person name="Labutti K."/>
            <person name="Pangilinan J."/>
            <person name="Lipzen A."/>
            <person name="Riley R."/>
            <person name="Andreopoulos W."/>
            <person name="He G."/>
            <person name="Johnson J."/>
            <person name="Barry K.W."/>
            <person name="Grigoriev I.V."/>
            <person name="Nagy L."/>
            <person name="Hibbett D."/>
            <person name="Henrissat B."/>
            <person name="Matheny P.B."/>
            <person name="Labbe J."/>
            <person name="Martin F."/>
        </authorList>
    </citation>
    <scope>NUCLEOTIDE SEQUENCE</scope>
    <source>
        <strain evidence="1">EC-137</strain>
    </source>
</reference>
<accession>A0ACB8QU30</accession>
<proteinExistence type="predicted"/>
<keyword evidence="2" id="KW-1185">Reference proteome</keyword>
<evidence type="ECO:0000313" key="2">
    <source>
        <dbReference type="Proteomes" id="UP000814128"/>
    </source>
</evidence>